<keyword evidence="3" id="KW-1133">Transmembrane helix</keyword>
<dbReference type="PANTHER" id="PTHR33392">
    <property type="entry name" value="POLYISOPRENYL-TEICHOIC ACID--PEPTIDOGLYCAN TEICHOIC ACID TRANSFERASE TAGU"/>
    <property type="match status" value="1"/>
</dbReference>
<feature type="compositionally biased region" description="Low complexity" evidence="2">
    <location>
        <begin position="344"/>
        <end position="361"/>
    </location>
</feature>
<dbReference type="Gene3D" id="3.40.630.190">
    <property type="entry name" value="LCP protein"/>
    <property type="match status" value="1"/>
</dbReference>
<gene>
    <name evidence="5" type="ORF">K8V16_07360</name>
</gene>
<dbReference type="Proteomes" id="UP000789325">
    <property type="component" value="Unassembled WGS sequence"/>
</dbReference>
<evidence type="ECO:0000256" key="3">
    <source>
        <dbReference type="SAM" id="Phobius"/>
    </source>
</evidence>
<feature type="domain" description="Cell envelope-related transcriptional attenuator" evidence="4">
    <location>
        <begin position="110"/>
        <end position="253"/>
    </location>
</feature>
<evidence type="ECO:0000313" key="6">
    <source>
        <dbReference type="Proteomes" id="UP000789325"/>
    </source>
</evidence>
<evidence type="ECO:0000256" key="2">
    <source>
        <dbReference type="SAM" id="MobiDB-lite"/>
    </source>
</evidence>
<accession>A0A9D2VKX5</accession>
<feature type="region of interest" description="Disordered" evidence="2">
    <location>
        <begin position="1"/>
        <end position="22"/>
    </location>
</feature>
<sequence length="441" mass="46742">MYGRQSAASQYSRTNPSYTAASSKRAGRGKKIALCVVAAVLVAVIGAGTAFALYINSINDQLNRGTKTQEELDAITDALAPKVSSNFTEPFYMMLIGSDRREDGSVEGARSDTNIVVRVDPTQNLVTMVSIPRDTCIEIDGYGQNKFNAAYNFGGAAGTIREASELCNVEISHYAEVNFEELVALVDAVGGVDVEVDERIDDPDAGSIVIEEGTQHLDGEAALVFARSRAYVDGDFTRTANQRKLIMAIVEKVLALPVTELPGVIQSASQCVTTDLSVNDILSLAQQFKDEGDLTIYSGMVPSTTGWIGQISYVFTDEAALKEMMEVVEAGEDPSGIVSSGVISTPGASSSAGTSSSSGGSNDTYDYSYNGGSTYYDDSGYTDNSYYDPNYGYDTGYDSGYVDPGYTDPGYSSGYDAGYADPGYDSGYVDPSAYAASGMAA</sequence>
<dbReference type="InterPro" id="IPR050922">
    <property type="entry name" value="LytR/CpsA/Psr_CW_biosynth"/>
</dbReference>
<dbReference type="PANTHER" id="PTHR33392:SF6">
    <property type="entry name" value="POLYISOPRENYL-TEICHOIC ACID--PEPTIDOGLYCAN TEICHOIC ACID TRANSFERASE TAGU"/>
    <property type="match status" value="1"/>
</dbReference>
<feature type="region of interest" description="Disordered" evidence="2">
    <location>
        <begin position="338"/>
        <end position="362"/>
    </location>
</feature>
<dbReference type="AlphaFoldDB" id="A0A9D2VKX5"/>
<dbReference type="Pfam" id="PF03816">
    <property type="entry name" value="LytR_cpsA_psr"/>
    <property type="match status" value="1"/>
</dbReference>
<protein>
    <submittedName>
        <fullName evidence="5">LCP family protein</fullName>
    </submittedName>
</protein>
<reference evidence="5" key="1">
    <citation type="journal article" date="2021" name="PeerJ">
        <title>Extensive microbial diversity within the chicken gut microbiome revealed by metagenomics and culture.</title>
        <authorList>
            <person name="Gilroy R."/>
            <person name="Ravi A."/>
            <person name="Getino M."/>
            <person name="Pursley I."/>
            <person name="Horton D.L."/>
            <person name="Alikhan N.F."/>
            <person name="Baker D."/>
            <person name="Gharbi K."/>
            <person name="Hall N."/>
            <person name="Watson M."/>
            <person name="Adriaenssens E.M."/>
            <person name="Foster-Nyarko E."/>
            <person name="Jarju S."/>
            <person name="Secka A."/>
            <person name="Antonio M."/>
            <person name="Oren A."/>
            <person name="Chaudhuri R.R."/>
            <person name="La Ragione R."/>
            <person name="Hildebrand F."/>
            <person name="Pallen M.J."/>
        </authorList>
    </citation>
    <scope>NUCLEOTIDE SEQUENCE</scope>
    <source>
        <strain evidence="5">USAMLcec12-2067</strain>
    </source>
</reference>
<dbReference type="InterPro" id="IPR004474">
    <property type="entry name" value="LytR_CpsA_psr"/>
</dbReference>
<comment type="caution">
    <text evidence="5">The sequence shown here is derived from an EMBL/GenBank/DDBJ whole genome shotgun (WGS) entry which is preliminary data.</text>
</comment>
<comment type="similarity">
    <text evidence="1">Belongs to the LytR/CpsA/Psr (LCP) family.</text>
</comment>
<keyword evidence="3" id="KW-0472">Membrane</keyword>
<evidence type="ECO:0000256" key="1">
    <source>
        <dbReference type="ARBA" id="ARBA00006068"/>
    </source>
</evidence>
<name>A0A9D2VKX5_9ACTN</name>
<feature type="transmembrane region" description="Helical" evidence="3">
    <location>
        <begin position="32"/>
        <end position="55"/>
    </location>
</feature>
<dbReference type="EMBL" id="DYZL01000156">
    <property type="protein sequence ID" value="HJH43599.1"/>
    <property type="molecule type" value="Genomic_DNA"/>
</dbReference>
<reference evidence="5" key="2">
    <citation type="submission" date="2021-09" db="EMBL/GenBank/DDBJ databases">
        <authorList>
            <person name="Gilroy R."/>
        </authorList>
    </citation>
    <scope>NUCLEOTIDE SEQUENCE</scope>
    <source>
        <strain evidence="5">USAMLcec12-2067</strain>
    </source>
</reference>
<evidence type="ECO:0000259" key="4">
    <source>
        <dbReference type="Pfam" id="PF03816"/>
    </source>
</evidence>
<organism evidence="5 6">
    <name type="scientific">Rubneribacter badeniensis</name>
    <dbReference type="NCBI Taxonomy" id="2070688"/>
    <lineage>
        <taxon>Bacteria</taxon>
        <taxon>Bacillati</taxon>
        <taxon>Actinomycetota</taxon>
        <taxon>Coriobacteriia</taxon>
        <taxon>Eggerthellales</taxon>
        <taxon>Eggerthellaceae</taxon>
        <taxon>Rubneribacter</taxon>
    </lineage>
</organism>
<dbReference type="NCBIfam" id="TIGR00350">
    <property type="entry name" value="lytR_cpsA_psr"/>
    <property type="match status" value="1"/>
</dbReference>
<proteinExistence type="inferred from homology"/>
<keyword evidence="3" id="KW-0812">Transmembrane</keyword>
<evidence type="ECO:0000313" key="5">
    <source>
        <dbReference type="EMBL" id="HJH43599.1"/>
    </source>
</evidence>